<dbReference type="Pfam" id="PF13302">
    <property type="entry name" value="Acetyltransf_3"/>
    <property type="match status" value="1"/>
</dbReference>
<dbReference type="RefSeq" id="XP_024339482.1">
    <property type="nucleotide sequence ID" value="XM_024483458.1"/>
</dbReference>
<evidence type="ECO:0000259" key="1">
    <source>
        <dbReference type="PROSITE" id="PS51186"/>
    </source>
</evidence>
<feature type="domain" description="N-acetyltransferase" evidence="1">
    <location>
        <begin position="1"/>
        <end position="95"/>
    </location>
</feature>
<dbReference type="InterPro" id="IPR000182">
    <property type="entry name" value="GNAT_dom"/>
</dbReference>
<feature type="non-terminal residue" evidence="2">
    <location>
        <position position="1"/>
    </location>
</feature>
<keyword evidence="3" id="KW-1185">Reference proteome</keyword>
<gene>
    <name evidence="2" type="ORF">POSPLADRAFT_1115747</name>
</gene>
<reference evidence="2 3" key="1">
    <citation type="submission" date="2017-04" db="EMBL/GenBank/DDBJ databases">
        <title>Genome Sequence of the Model Brown-Rot Fungus Postia placenta SB12.</title>
        <authorList>
            <consortium name="DOE Joint Genome Institute"/>
            <person name="Gaskell J."/>
            <person name="Kersten P."/>
            <person name="Larrondo L.F."/>
            <person name="Canessa P."/>
            <person name="Martinez D."/>
            <person name="Hibbett D."/>
            <person name="Schmoll M."/>
            <person name="Kubicek C.P."/>
            <person name="Martinez A.T."/>
            <person name="Yadav J."/>
            <person name="Master E."/>
            <person name="Magnuson J.K."/>
            <person name="James T."/>
            <person name="Yaver D."/>
            <person name="Berka R."/>
            <person name="Labutti K."/>
            <person name="Lipzen A."/>
            <person name="Aerts A."/>
            <person name="Barry K."/>
            <person name="Henrissat B."/>
            <person name="Blanchette R."/>
            <person name="Grigoriev I."/>
            <person name="Cullen D."/>
        </authorList>
    </citation>
    <scope>NUCLEOTIDE SEQUENCE [LARGE SCALE GENOMIC DNA]</scope>
    <source>
        <strain evidence="2 3">MAD-698-R-SB12</strain>
    </source>
</reference>
<sequence>LAGVVSLTNTSGAHFRMEIARIMILPAFQRMNIARTAAALLLRYCLQPPGASPPGLGFRCVQWCVHPRNGPSLRLARRLRFKDEGVVRFIYALPK</sequence>
<dbReference type="OrthoDB" id="41238at2759"/>
<name>A0A1X6N256_9APHY</name>
<evidence type="ECO:0000313" key="2">
    <source>
        <dbReference type="EMBL" id="OSX62688.1"/>
    </source>
</evidence>
<evidence type="ECO:0000313" key="3">
    <source>
        <dbReference type="Proteomes" id="UP000194127"/>
    </source>
</evidence>
<dbReference type="GO" id="GO:1990189">
    <property type="term" value="F:protein N-terminal-serine acetyltransferase activity"/>
    <property type="evidence" value="ECO:0007669"/>
    <property type="project" value="TreeGrafter"/>
</dbReference>
<proteinExistence type="predicted"/>
<dbReference type="SUPFAM" id="SSF55729">
    <property type="entry name" value="Acyl-CoA N-acyltransferases (Nat)"/>
    <property type="match status" value="1"/>
</dbReference>
<protein>
    <recommendedName>
        <fullName evidence="1">N-acetyltransferase domain-containing protein</fullName>
    </recommendedName>
</protein>
<dbReference type="Proteomes" id="UP000194127">
    <property type="component" value="Unassembled WGS sequence"/>
</dbReference>
<accession>A0A1X6N256</accession>
<feature type="non-terminal residue" evidence="2">
    <location>
        <position position="95"/>
    </location>
</feature>
<dbReference type="InterPro" id="IPR016181">
    <property type="entry name" value="Acyl_CoA_acyltransferase"/>
</dbReference>
<dbReference type="GO" id="GO:0008999">
    <property type="term" value="F:protein-N-terminal-alanine acetyltransferase activity"/>
    <property type="evidence" value="ECO:0007669"/>
    <property type="project" value="TreeGrafter"/>
</dbReference>
<dbReference type="Gene3D" id="3.40.630.30">
    <property type="match status" value="1"/>
</dbReference>
<dbReference type="GeneID" id="36328407"/>
<dbReference type="InterPro" id="IPR051908">
    <property type="entry name" value="Ribosomal_N-acetyltransferase"/>
</dbReference>
<dbReference type="PROSITE" id="PS51186">
    <property type="entry name" value="GNAT"/>
    <property type="match status" value="1"/>
</dbReference>
<dbReference type="PANTHER" id="PTHR43441:SF5">
    <property type="entry name" value="FAMILY ACETYLTRANSFERASE, PUTATIVE-RELATED"/>
    <property type="match status" value="1"/>
</dbReference>
<dbReference type="EMBL" id="KZ110596">
    <property type="protein sequence ID" value="OSX62688.1"/>
    <property type="molecule type" value="Genomic_DNA"/>
</dbReference>
<dbReference type="PANTHER" id="PTHR43441">
    <property type="entry name" value="RIBOSOMAL-PROTEIN-SERINE ACETYLTRANSFERASE"/>
    <property type="match status" value="1"/>
</dbReference>
<organism evidence="2 3">
    <name type="scientific">Postia placenta MAD-698-R-SB12</name>
    <dbReference type="NCBI Taxonomy" id="670580"/>
    <lineage>
        <taxon>Eukaryota</taxon>
        <taxon>Fungi</taxon>
        <taxon>Dikarya</taxon>
        <taxon>Basidiomycota</taxon>
        <taxon>Agaricomycotina</taxon>
        <taxon>Agaricomycetes</taxon>
        <taxon>Polyporales</taxon>
        <taxon>Adustoporiaceae</taxon>
        <taxon>Rhodonia</taxon>
    </lineage>
</organism>
<dbReference type="AlphaFoldDB" id="A0A1X6N256"/>